<dbReference type="SUPFAM" id="SSF89447">
    <property type="entry name" value="AbrB/MazE/MraZ-like"/>
    <property type="match status" value="1"/>
</dbReference>
<dbReference type="EMBL" id="WUUL01000008">
    <property type="protein sequence ID" value="MXQ54667.1"/>
    <property type="molecule type" value="Genomic_DNA"/>
</dbReference>
<dbReference type="AlphaFoldDB" id="A0A6I4VSW5"/>
<evidence type="ECO:0000259" key="1">
    <source>
        <dbReference type="SMART" id="SM00966"/>
    </source>
</evidence>
<dbReference type="NCBIfam" id="TIGR01439">
    <property type="entry name" value="lp_hng_hel_AbrB"/>
    <property type="match status" value="1"/>
</dbReference>
<name>A0A6I4VSW5_9BACL</name>
<protein>
    <submittedName>
        <fullName evidence="2">AbrB family transcriptional regulator</fullName>
    </submittedName>
</protein>
<feature type="domain" description="SpoVT-AbrB" evidence="1">
    <location>
        <begin position="4"/>
        <end position="50"/>
    </location>
</feature>
<dbReference type="Proteomes" id="UP000430692">
    <property type="component" value="Unassembled WGS sequence"/>
</dbReference>
<dbReference type="GO" id="GO:0003677">
    <property type="term" value="F:DNA binding"/>
    <property type="evidence" value="ECO:0007669"/>
    <property type="project" value="InterPro"/>
</dbReference>
<dbReference type="Gene3D" id="2.10.260.10">
    <property type="match status" value="1"/>
</dbReference>
<gene>
    <name evidence="2" type="ORF">GSM42_13265</name>
</gene>
<dbReference type="Pfam" id="PF04014">
    <property type="entry name" value="MazE_antitoxin"/>
    <property type="match status" value="1"/>
</dbReference>
<dbReference type="SMART" id="SM00966">
    <property type="entry name" value="SpoVT_AbrB"/>
    <property type="match status" value="1"/>
</dbReference>
<evidence type="ECO:0000313" key="3">
    <source>
        <dbReference type="Proteomes" id="UP000430692"/>
    </source>
</evidence>
<organism evidence="2 3">
    <name type="scientific">Shimazuella alba</name>
    <dbReference type="NCBI Taxonomy" id="2690964"/>
    <lineage>
        <taxon>Bacteria</taxon>
        <taxon>Bacillati</taxon>
        <taxon>Bacillota</taxon>
        <taxon>Bacilli</taxon>
        <taxon>Bacillales</taxon>
        <taxon>Thermoactinomycetaceae</taxon>
        <taxon>Shimazuella</taxon>
    </lineage>
</organism>
<dbReference type="InterPro" id="IPR007159">
    <property type="entry name" value="SpoVT-AbrB_dom"/>
</dbReference>
<comment type="caution">
    <text evidence="2">The sequence shown here is derived from an EMBL/GenBank/DDBJ whole genome shotgun (WGS) entry which is preliminary data.</text>
</comment>
<evidence type="ECO:0000313" key="2">
    <source>
        <dbReference type="EMBL" id="MXQ54667.1"/>
    </source>
</evidence>
<reference evidence="2 3" key="1">
    <citation type="submission" date="2019-12" db="EMBL/GenBank/DDBJ databases">
        <title>Whole-genome analyses of novel actinobacteria.</title>
        <authorList>
            <person name="Sahin N."/>
            <person name="Saygin H."/>
        </authorList>
    </citation>
    <scope>NUCLEOTIDE SEQUENCE [LARGE SCALE GENOMIC DNA]</scope>
    <source>
        <strain evidence="2 3">KC615</strain>
    </source>
</reference>
<accession>A0A6I4VSW5</accession>
<proteinExistence type="predicted"/>
<dbReference type="RefSeq" id="WP_160802012.1">
    <property type="nucleotide sequence ID" value="NZ_WUUL01000008.1"/>
</dbReference>
<sequence length="88" mass="10173">MSKAKLSANNQIMIPEAIRDKLQLTPGDVLDFLENEHGEIILKKANRMEALFSVLDEINEEASNEGIKEQDLLDEWEKVRRERSYGEE</sequence>
<keyword evidence="3" id="KW-1185">Reference proteome</keyword>
<dbReference type="InterPro" id="IPR037914">
    <property type="entry name" value="SpoVT-AbrB_sf"/>
</dbReference>